<name>A0A1A8ZE70_PLAOA</name>
<dbReference type="AlphaFoldDB" id="A0A1A8ZE70"/>
<accession>A0A1A8ZE70</accession>
<organism evidence="3 4">
    <name type="scientific">Plasmodium ovale wallikeri</name>
    <dbReference type="NCBI Taxonomy" id="864142"/>
    <lineage>
        <taxon>Eukaryota</taxon>
        <taxon>Sar</taxon>
        <taxon>Alveolata</taxon>
        <taxon>Apicomplexa</taxon>
        <taxon>Aconoidasida</taxon>
        <taxon>Haemosporida</taxon>
        <taxon>Plasmodiidae</taxon>
        <taxon>Plasmodium</taxon>
        <taxon>Plasmodium (Plasmodium)</taxon>
    </lineage>
</organism>
<dbReference type="Proteomes" id="UP000078550">
    <property type="component" value="Unassembled WGS sequence"/>
</dbReference>
<dbReference type="EMBL" id="FLRE01000163">
    <property type="protein sequence ID" value="SBT42123.1"/>
    <property type="molecule type" value="Genomic_DNA"/>
</dbReference>
<evidence type="ECO:0000313" key="5">
    <source>
        <dbReference type="Proteomes" id="UP000078555"/>
    </source>
</evidence>
<protein>
    <submittedName>
        <fullName evidence="3">Uncharacterized protein</fullName>
    </submittedName>
</protein>
<dbReference type="Proteomes" id="UP000078555">
    <property type="component" value="Unassembled WGS sequence"/>
</dbReference>
<feature type="compositionally biased region" description="Basic residues" evidence="1">
    <location>
        <begin position="69"/>
        <end position="81"/>
    </location>
</feature>
<keyword evidence="5" id="KW-1185">Reference proteome</keyword>
<reference evidence="4 5" key="1">
    <citation type="submission" date="2016-05" db="EMBL/GenBank/DDBJ databases">
        <authorList>
            <person name="Naeem Raeece"/>
        </authorList>
    </citation>
    <scope>NUCLEOTIDE SEQUENCE [LARGE SCALE GENOMIC DNA]</scope>
</reference>
<reference evidence="3" key="2">
    <citation type="submission" date="2016-05" db="EMBL/GenBank/DDBJ databases">
        <authorList>
            <person name="Lavstsen T."/>
            <person name="Jespersen J.S."/>
        </authorList>
    </citation>
    <scope>NUCLEOTIDE SEQUENCE [LARGE SCALE GENOMIC DNA]</scope>
</reference>
<dbReference type="EMBL" id="FLRD01000120">
    <property type="protein sequence ID" value="SBT41720.1"/>
    <property type="molecule type" value="Genomic_DNA"/>
</dbReference>
<evidence type="ECO:0000313" key="2">
    <source>
        <dbReference type="EMBL" id="SBT41720.1"/>
    </source>
</evidence>
<evidence type="ECO:0000313" key="4">
    <source>
        <dbReference type="Proteomes" id="UP000078550"/>
    </source>
</evidence>
<evidence type="ECO:0000256" key="1">
    <source>
        <dbReference type="SAM" id="MobiDB-lite"/>
    </source>
</evidence>
<feature type="region of interest" description="Disordered" evidence="1">
    <location>
        <begin position="45"/>
        <end position="81"/>
    </location>
</feature>
<gene>
    <name evidence="2" type="ORF">POVWA1_044610</name>
    <name evidence="3" type="ORF">POVWA2_043200</name>
</gene>
<sequence length="81" mass="9118">MSVRVFSPPSSLLPPMCFPTSCESHGACVLKCVSFFLPLYKKGEYGQSGEATKGPQKKTRQKGKEKMKTKQRKRRSIQYAC</sequence>
<evidence type="ECO:0000313" key="3">
    <source>
        <dbReference type="EMBL" id="SBT42123.1"/>
    </source>
</evidence>
<proteinExistence type="predicted"/>